<name>A0A0K6GSN7_9NEIS</name>
<feature type="compositionally biased region" description="Acidic residues" evidence="4">
    <location>
        <begin position="40"/>
        <end position="57"/>
    </location>
</feature>
<dbReference type="InterPro" id="IPR051012">
    <property type="entry name" value="CellSynth/LPSAsmb/PSIAsmb"/>
</dbReference>
<dbReference type="Gene3D" id="1.25.40.10">
    <property type="entry name" value="Tetratricopeptide repeat domain"/>
    <property type="match status" value="3"/>
</dbReference>
<dbReference type="InterPro" id="IPR019734">
    <property type="entry name" value="TPR_rpt"/>
</dbReference>
<dbReference type="SUPFAM" id="SSF48452">
    <property type="entry name" value="TPR-like"/>
    <property type="match status" value="3"/>
</dbReference>
<evidence type="ECO:0000313" key="6">
    <source>
        <dbReference type="EMBL" id="CUA81769.1"/>
    </source>
</evidence>
<dbReference type="PANTHER" id="PTHR45586:SF1">
    <property type="entry name" value="LIPOPOLYSACCHARIDE ASSEMBLY PROTEIN B"/>
    <property type="match status" value="1"/>
</dbReference>
<dbReference type="SMART" id="SM00028">
    <property type="entry name" value="TPR"/>
    <property type="match status" value="6"/>
</dbReference>
<dbReference type="PANTHER" id="PTHR45586">
    <property type="entry name" value="TPR REPEAT-CONTAINING PROTEIN PA4667"/>
    <property type="match status" value="1"/>
</dbReference>
<protein>
    <submittedName>
        <fullName evidence="6">Flp pilus assembly protein TadD, contains TPR repeats</fullName>
    </submittedName>
</protein>
<dbReference type="PROSITE" id="PS50005">
    <property type="entry name" value="TPR"/>
    <property type="match status" value="1"/>
</dbReference>
<dbReference type="Pfam" id="PF13432">
    <property type="entry name" value="TPR_16"/>
    <property type="match status" value="1"/>
</dbReference>
<keyword evidence="5" id="KW-0732">Signal</keyword>
<feature type="repeat" description="TPR" evidence="3">
    <location>
        <begin position="445"/>
        <end position="478"/>
    </location>
</feature>
<dbReference type="AlphaFoldDB" id="A0A0K6GSN7"/>
<dbReference type="STRING" id="375574.GCA_001418035_00412"/>
<keyword evidence="7" id="KW-1185">Reference proteome</keyword>
<feature type="region of interest" description="Disordered" evidence="4">
    <location>
        <begin position="31"/>
        <end position="60"/>
    </location>
</feature>
<proteinExistence type="predicted"/>
<organism evidence="6 7">
    <name type="scientific">Gulbenkiania indica</name>
    <dbReference type="NCBI Taxonomy" id="375574"/>
    <lineage>
        <taxon>Bacteria</taxon>
        <taxon>Pseudomonadati</taxon>
        <taxon>Pseudomonadota</taxon>
        <taxon>Betaproteobacteria</taxon>
        <taxon>Neisseriales</taxon>
        <taxon>Chromobacteriaceae</taxon>
        <taxon>Gulbenkiania</taxon>
    </lineage>
</organism>
<dbReference type="OrthoDB" id="9766710at2"/>
<evidence type="ECO:0000256" key="1">
    <source>
        <dbReference type="ARBA" id="ARBA00022737"/>
    </source>
</evidence>
<dbReference type="Proteomes" id="UP000243535">
    <property type="component" value="Unassembled WGS sequence"/>
</dbReference>
<evidence type="ECO:0000256" key="4">
    <source>
        <dbReference type="SAM" id="MobiDB-lite"/>
    </source>
</evidence>
<keyword evidence="2 3" id="KW-0802">TPR repeat</keyword>
<evidence type="ECO:0000256" key="5">
    <source>
        <dbReference type="SAM" id="SignalP"/>
    </source>
</evidence>
<feature type="chain" id="PRO_5005503678" evidence="5">
    <location>
        <begin position="28"/>
        <end position="593"/>
    </location>
</feature>
<sequence length="593" mass="64474">MAMKPTPLFPLLLTLLLAACGSLRPSAAVPATPVAQAAPDEGDDDAPAPRPDEDEAAAPEVPLTPELLYGIVAAEVAAQRGSGGASVATFMDLARKTRDPRLARRAAELAFYTGQTDAALAALRLWTELNPASDTAREQLFLAYLRTGRLAESLPLVDSLLHNQPARARALFLQLARLSANQPDKAGAYRVVSQLAARFPDLPEAHFALAAIAAETGDEATVNTAFDRLAVLAPQWELPVAWQTDRLRRQSAAVAAAFLRRELDRRPGLSLELQTAYPRLLVSAHRFAEARNAYETLLAANPGVPDLLYGAGLLAFQQQDYPAADRYLQAAIARNHPESDFIRLTLGQMGELRKTPAVARQWYERIGPGPQYVSAQTRLALLDAREGHLEAGMARLSGLGDAASANPQEKSEAVLAQAQIARDAGRYDLAMQVLDNALLSDPEAPELLYERALVADHLGQVEKAEADLRRFLRLKPDDAQGLNALGYILANRTARHAEALALIERALKQEPDSPMVLDSMGWVLFRMGRAQAALPYLERAWRALPDAEVAAHYGEVLWTLGRTDEARRIFDAGAAREAGNPVLTETLRRLIPQ</sequence>
<dbReference type="PROSITE" id="PS51257">
    <property type="entry name" value="PROKAR_LIPOPROTEIN"/>
    <property type="match status" value="1"/>
</dbReference>
<gene>
    <name evidence="6" type="ORF">Ga0061063_0614</name>
</gene>
<feature type="signal peptide" evidence="5">
    <location>
        <begin position="1"/>
        <end position="27"/>
    </location>
</feature>
<evidence type="ECO:0000256" key="2">
    <source>
        <dbReference type="ARBA" id="ARBA00022803"/>
    </source>
</evidence>
<keyword evidence="1" id="KW-0677">Repeat</keyword>
<evidence type="ECO:0000313" key="7">
    <source>
        <dbReference type="Proteomes" id="UP000243535"/>
    </source>
</evidence>
<dbReference type="EMBL" id="CYHA01000001">
    <property type="protein sequence ID" value="CUA81769.1"/>
    <property type="molecule type" value="Genomic_DNA"/>
</dbReference>
<evidence type="ECO:0000256" key="3">
    <source>
        <dbReference type="PROSITE-ProRule" id="PRU00339"/>
    </source>
</evidence>
<reference evidence="7" key="1">
    <citation type="submission" date="2015-08" db="EMBL/GenBank/DDBJ databases">
        <authorList>
            <person name="Varghese N."/>
        </authorList>
    </citation>
    <scope>NUCLEOTIDE SEQUENCE [LARGE SCALE GENOMIC DNA]</scope>
    <source>
        <strain evidence="7">DSM 17901</strain>
    </source>
</reference>
<dbReference type="Pfam" id="PF14559">
    <property type="entry name" value="TPR_19"/>
    <property type="match status" value="1"/>
</dbReference>
<dbReference type="Pfam" id="PF13371">
    <property type="entry name" value="TPR_9"/>
    <property type="match status" value="1"/>
</dbReference>
<accession>A0A0K6GSN7</accession>
<dbReference type="InterPro" id="IPR011990">
    <property type="entry name" value="TPR-like_helical_dom_sf"/>
</dbReference>